<evidence type="ECO:0000313" key="1">
    <source>
        <dbReference type="EMBL" id="KII69602.1"/>
    </source>
</evidence>
<keyword evidence="2" id="KW-1185">Reference proteome</keyword>
<reference evidence="1 2" key="1">
    <citation type="journal article" date="2014" name="Genome Biol. Evol.">
        <title>The genome of the myxosporean Thelohanellus kitauei shows adaptations to nutrient acquisition within its fish host.</title>
        <authorList>
            <person name="Yang Y."/>
            <person name="Xiong J."/>
            <person name="Zhou Z."/>
            <person name="Huo F."/>
            <person name="Miao W."/>
            <person name="Ran C."/>
            <person name="Liu Y."/>
            <person name="Zhang J."/>
            <person name="Feng J."/>
            <person name="Wang M."/>
            <person name="Wang M."/>
            <person name="Wang L."/>
            <person name="Yao B."/>
        </authorList>
    </citation>
    <scope>NUCLEOTIDE SEQUENCE [LARGE SCALE GENOMIC DNA]</scope>
    <source>
        <strain evidence="1">Wuqing</strain>
    </source>
</reference>
<comment type="caution">
    <text evidence="1">The sequence shown here is derived from an EMBL/GenBank/DDBJ whole genome shotgun (WGS) entry which is preliminary data.</text>
</comment>
<sequence>MDADSDLIEKRKQLLGIYCLLIKTAQKCEDDGKWEEAGNAHLEAAKFAEDELVNQGSASAHYLAAANSYHRVLSERAYDTYNKAIETSLKDGSEESAISISVMCGYQYEKDRGDFLISDEFYDKADDLRVKYNLEHACSLTNEYMQGLIRDVTEALQMNPDNAFEIINEKSKILRKRGIIKSFTTDECRKCVHFSKIFDEYVNETRKVENQYEMFIQYRNKIDWLKEHHDKFEEKLNQTMAYIERLVEERKNAATNKDPTNLTEDA</sequence>
<dbReference type="EMBL" id="JWZT01002341">
    <property type="protein sequence ID" value="KII69602.1"/>
    <property type="molecule type" value="Genomic_DNA"/>
</dbReference>
<accession>A0A0C2N6V7</accession>
<dbReference type="AlphaFoldDB" id="A0A0C2N6V7"/>
<protein>
    <recommendedName>
        <fullName evidence="3">Alpha-soluble NSF attachment protein</fullName>
    </recommendedName>
</protein>
<name>A0A0C2N6V7_THEKT</name>
<proteinExistence type="predicted"/>
<dbReference type="SUPFAM" id="SSF48452">
    <property type="entry name" value="TPR-like"/>
    <property type="match status" value="1"/>
</dbReference>
<dbReference type="InterPro" id="IPR011990">
    <property type="entry name" value="TPR-like_helical_dom_sf"/>
</dbReference>
<evidence type="ECO:0000313" key="2">
    <source>
        <dbReference type="Proteomes" id="UP000031668"/>
    </source>
</evidence>
<dbReference type="Gene3D" id="1.25.40.10">
    <property type="entry name" value="Tetratricopeptide repeat domain"/>
    <property type="match status" value="1"/>
</dbReference>
<dbReference type="OrthoDB" id="9984275at2759"/>
<dbReference type="Proteomes" id="UP000031668">
    <property type="component" value="Unassembled WGS sequence"/>
</dbReference>
<organism evidence="1 2">
    <name type="scientific">Thelohanellus kitauei</name>
    <name type="common">Myxosporean</name>
    <dbReference type="NCBI Taxonomy" id="669202"/>
    <lineage>
        <taxon>Eukaryota</taxon>
        <taxon>Metazoa</taxon>
        <taxon>Cnidaria</taxon>
        <taxon>Myxozoa</taxon>
        <taxon>Myxosporea</taxon>
        <taxon>Bivalvulida</taxon>
        <taxon>Platysporina</taxon>
        <taxon>Myxobolidae</taxon>
        <taxon>Thelohanellus</taxon>
    </lineage>
</organism>
<gene>
    <name evidence="1" type="ORF">RF11_06538</name>
</gene>
<dbReference type="Pfam" id="PF14938">
    <property type="entry name" value="SNAP"/>
    <property type="match status" value="1"/>
</dbReference>
<evidence type="ECO:0008006" key="3">
    <source>
        <dbReference type="Google" id="ProtNLM"/>
    </source>
</evidence>